<dbReference type="InterPro" id="IPR052711">
    <property type="entry name" value="Zinc_ADH-like"/>
</dbReference>
<evidence type="ECO:0000259" key="1">
    <source>
        <dbReference type="SMART" id="SM00829"/>
    </source>
</evidence>
<dbReference type="Gene3D" id="3.90.180.10">
    <property type="entry name" value="Medium-chain alcohol dehydrogenases, catalytic domain"/>
    <property type="match status" value="1"/>
</dbReference>
<dbReference type="CDD" id="cd08276">
    <property type="entry name" value="MDR7"/>
    <property type="match status" value="1"/>
</dbReference>
<dbReference type="GO" id="GO:0016491">
    <property type="term" value="F:oxidoreductase activity"/>
    <property type="evidence" value="ECO:0007669"/>
    <property type="project" value="InterPro"/>
</dbReference>
<dbReference type="PANTHER" id="PTHR45033">
    <property type="match status" value="1"/>
</dbReference>
<feature type="domain" description="Enoyl reductase (ER)" evidence="1">
    <location>
        <begin position="17"/>
        <end position="354"/>
    </location>
</feature>
<dbReference type="Proteomes" id="UP000311382">
    <property type="component" value="Unassembled WGS sequence"/>
</dbReference>
<dbReference type="InterPro" id="IPR036291">
    <property type="entry name" value="NAD(P)-bd_dom_sf"/>
</dbReference>
<dbReference type="AlphaFoldDB" id="A0A5C5G079"/>
<accession>A0A5C5G079</accession>
<dbReference type="STRING" id="5288.A0A5C5G079"/>
<dbReference type="Pfam" id="PF13602">
    <property type="entry name" value="ADH_zinc_N_2"/>
    <property type="match status" value="1"/>
</dbReference>
<sequence>MPNLPSTYSRYVLHGTGSFDVLKLEDNVSLPSPRLGEVLVRVRAVALNNRDLQVAKGQYPGAEDKIIPCSDAAGEVVQVGEGVPKWKEGDKVMASFTLGLERGQMDDVSLFGTMLGAGCDGVLAQYRVLPAHALVAMPAHISFEEASTLPCAPVTVYNALFSGPLPIKPGMTVVLQGTGGVSVAGAQLVVAAGGNAIITSSSDEKLQRVKDWIHNSHNHGGAGRLHTINYKMTPDWDKEVLKLTKGGRGADKVVEIGGSGTLEKSINALRQGGEIDDIGYLAGGSAPDISRLILLKGALLRGILIGSRKHLEELSDFVETAKLKPLVDKVFEFDQAKEAYQFLSEATLVGKVVIRVA</sequence>
<dbReference type="EMBL" id="SOZI01000036">
    <property type="protein sequence ID" value="TNY21842.1"/>
    <property type="molecule type" value="Genomic_DNA"/>
</dbReference>
<gene>
    <name evidence="2" type="ORF">DMC30DRAFT_181546</name>
</gene>
<dbReference type="Pfam" id="PF08240">
    <property type="entry name" value="ADH_N"/>
    <property type="match status" value="1"/>
</dbReference>
<reference evidence="2 3" key="1">
    <citation type="submission" date="2019-03" db="EMBL/GenBank/DDBJ databases">
        <title>Rhodosporidium diobovatum UCD-FST 08-225 genome sequencing, assembly, and annotation.</title>
        <authorList>
            <person name="Fakankun I.U."/>
            <person name="Fristensky B."/>
            <person name="Levin D.B."/>
        </authorList>
    </citation>
    <scope>NUCLEOTIDE SEQUENCE [LARGE SCALE GENOMIC DNA]</scope>
    <source>
        <strain evidence="2 3">UCD-FST 08-225</strain>
    </source>
</reference>
<dbReference type="InterPro" id="IPR011032">
    <property type="entry name" value="GroES-like_sf"/>
</dbReference>
<dbReference type="Gene3D" id="3.40.50.720">
    <property type="entry name" value="NAD(P)-binding Rossmann-like Domain"/>
    <property type="match status" value="1"/>
</dbReference>
<dbReference type="PANTHER" id="PTHR45033:SF2">
    <property type="entry name" value="ZINC-TYPE ALCOHOL DEHYDROGENASE-LIKE PROTEIN C1773.06C"/>
    <property type="match status" value="1"/>
</dbReference>
<evidence type="ECO:0000313" key="2">
    <source>
        <dbReference type="EMBL" id="TNY21842.1"/>
    </source>
</evidence>
<protein>
    <submittedName>
        <fullName evidence="2">Putative alcohol dehydrogenase</fullName>
    </submittedName>
</protein>
<dbReference type="OrthoDB" id="9930022at2759"/>
<name>A0A5C5G079_9BASI</name>
<dbReference type="SUPFAM" id="SSF51735">
    <property type="entry name" value="NAD(P)-binding Rossmann-fold domains"/>
    <property type="match status" value="1"/>
</dbReference>
<dbReference type="SUPFAM" id="SSF50129">
    <property type="entry name" value="GroES-like"/>
    <property type="match status" value="1"/>
</dbReference>
<comment type="caution">
    <text evidence="2">The sequence shown here is derived from an EMBL/GenBank/DDBJ whole genome shotgun (WGS) entry which is preliminary data.</text>
</comment>
<organism evidence="2 3">
    <name type="scientific">Rhodotorula diobovata</name>
    <dbReference type="NCBI Taxonomy" id="5288"/>
    <lineage>
        <taxon>Eukaryota</taxon>
        <taxon>Fungi</taxon>
        <taxon>Dikarya</taxon>
        <taxon>Basidiomycota</taxon>
        <taxon>Pucciniomycotina</taxon>
        <taxon>Microbotryomycetes</taxon>
        <taxon>Sporidiobolales</taxon>
        <taxon>Sporidiobolaceae</taxon>
        <taxon>Rhodotorula</taxon>
    </lineage>
</organism>
<dbReference type="InterPro" id="IPR020843">
    <property type="entry name" value="ER"/>
</dbReference>
<keyword evidence="3" id="KW-1185">Reference proteome</keyword>
<evidence type="ECO:0000313" key="3">
    <source>
        <dbReference type="Proteomes" id="UP000311382"/>
    </source>
</evidence>
<proteinExistence type="predicted"/>
<dbReference type="InterPro" id="IPR013154">
    <property type="entry name" value="ADH-like_N"/>
</dbReference>
<dbReference type="SMART" id="SM00829">
    <property type="entry name" value="PKS_ER"/>
    <property type="match status" value="1"/>
</dbReference>